<name>A0A232M2P3_9EURO</name>
<organism evidence="2 3">
    <name type="scientific">Elaphomyces granulatus</name>
    <dbReference type="NCBI Taxonomy" id="519963"/>
    <lineage>
        <taxon>Eukaryota</taxon>
        <taxon>Fungi</taxon>
        <taxon>Dikarya</taxon>
        <taxon>Ascomycota</taxon>
        <taxon>Pezizomycotina</taxon>
        <taxon>Eurotiomycetes</taxon>
        <taxon>Eurotiomycetidae</taxon>
        <taxon>Eurotiales</taxon>
        <taxon>Elaphomycetaceae</taxon>
        <taxon>Elaphomyces</taxon>
    </lineage>
</organism>
<dbReference type="GO" id="GO:0005739">
    <property type="term" value="C:mitochondrion"/>
    <property type="evidence" value="ECO:0007669"/>
    <property type="project" value="TreeGrafter"/>
</dbReference>
<evidence type="ECO:0000259" key="1">
    <source>
        <dbReference type="SMART" id="SM01060"/>
    </source>
</evidence>
<proteinExistence type="predicted"/>
<protein>
    <recommendedName>
        <fullName evidence="1">Catalase core domain-containing protein</fullName>
    </recommendedName>
</protein>
<comment type="caution">
    <text evidence="2">The sequence shown here is derived from an EMBL/GenBank/DDBJ whole genome shotgun (WGS) entry which is preliminary data.</text>
</comment>
<dbReference type="CDD" id="cd08153">
    <property type="entry name" value="srpA_like"/>
    <property type="match status" value="1"/>
</dbReference>
<dbReference type="Pfam" id="PF00199">
    <property type="entry name" value="Catalase"/>
    <property type="match status" value="1"/>
</dbReference>
<dbReference type="GO" id="GO:0005777">
    <property type="term" value="C:peroxisome"/>
    <property type="evidence" value="ECO:0007669"/>
    <property type="project" value="TreeGrafter"/>
</dbReference>
<dbReference type="InterPro" id="IPR011614">
    <property type="entry name" value="Catalase_core"/>
</dbReference>
<dbReference type="GO" id="GO:0020037">
    <property type="term" value="F:heme binding"/>
    <property type="evidence" value="ECO:0007669"/>
    <property type="project" value="InterPro"/>
</dbReference>
<dbReference type="AlphaFoldDB" id="A0A232M2P3"/>
<dbReference type="InterPro" id="IPR020835">
    <property type="entry name" value="Catalase_sf"/>
</dbReference>
<dbReference type="Gene3D" id="2.40.180.10">
    <property type="entry name" value="Catalase core domain"/>
    <property type="match status" value="1"/>
</dbReference>
<dbReference type="Gene3D" id="1.20.1280.120">
    <property type="match status" value="1"/>
</dbReference>
<dbReference type="PIRSF" id="PIRSF000296">
    <property type="entry name" value="SrpA"/>
    <property type="match status" value="1"/>
</dbReference>
<dbReference type="PROSITE" id="PS51402">
    <property type="entry name" value="CATALASE_3"/>
    <property type="match status" value="1"/>
</dbReference>
<dbReference type="GO" id="GO:0042542">
    <property type="term" value="P:response to hydrogen peroxide"/>
    <property type="evidence" value="ECO:0007669"/>
    <property type="project" value="TreeGrafter"/>
</dbReference>
<feature type="domain" description="Catalase core" evidence="1">
    <location>
        <begin position="1"/>
        <end position="320"/>
    </location>
</feature>
<dbReference type="SUPFAM" id="SSF56634">
    <property type="entry name" value="Heme-dependent catalase-like"/>
    <property type="match status" value="1"/>
</dbReference>
<dbReference type="OrthoDB" id="6880011at2759"/>
<dbReference type="GO" id="GO:0004096">
    <property type="term" value="F:catalase activity"/>
    <property type="evidence" value="ECO:0007669"/>
    <property type="project" value="InterPro"/>
</dbReference>
<evidence type="ECO:0000313" key="3">
    <source>
        <dbReference type="Proteomes" id="UP000243515"/>
    </source>
</evidence>
<dbReference type="InterPro" id="IPR024168">
    <property type="entry name" value="Catalase_SrpA-type_pred"/>
</dbReference>
<dbReference type="InterPro" id="IPR018028">
    <property type="entry name" value="Catalase"/>
</dbReference>
<evidence type="ECO:0000313" key="2">
    <source>
        <dbReference type="EMBL" id="OXV10675.1"/>
    </source>
</evidence>
<dbReference type="SMART" id="SM01060">
    <property type="entry name" value="Catalase"/>
    <property type="match status" value="1"/>
</dbReference>
<sequence>MPLPEDSQIIDTAKEIIPTLHKIFGPHPGFRPAHAKGLELTGRFSPSADAAALSAAKHFHDPSTPVTVRFSSSTGLPELPDTDPNGNPRGFALRFHLGTDDGSQRKHTDVVAHSTPFFPVRTGEEFLQFFQAIIQSGPDAAHPTPVEQFLGSHPKALAFVQAPKPFPVSLATTAFFGVNAFKFVSVTGVETYLRYRIIPALGIHTLDDAVVKDQSATYLFDEISKRVREEGPITFKLIAQIAEAEDVTDDSTVQWPEERQLVELGEVTLDAVLPEGENEKEQKYIIFDPIPRVPGVEPSADPLLDMRAAVYLLSGRERRAA</sequence>
<dbReference type="PANTHER" id="PTHR11465:SF62">
    <property type="entry name" value="CATALASE T"/>
    <property type="match status" value="1"/>
</dbReference>
<gene>
    <name evidence="2" type="ORF">Egran_01561</name>
</gene>
<dbReference type="Proteomes" id="UP000243515">
    <property type="component" value="Unassembled WGS sequence"/>
</dbReference>
<accession>A0A232M2P3</accession>
<dbReference type="GO" id="GO:0042744">
    <property type="term" value="P:hydrogen peroxide catabolic process"/>
    <property type="evidence" value="ECO:0007669"/>
    <property type="project" value="TreeGrafter"/>
</dbReference>
<dbReference type="EMBL" id="NPHW01002824">
    <property type="protein sequence ID" value="OXV10675.1"/>
    <property type="molecule type" value="Genomic_DNA"/>
</dbReference>
<keyword evidence="3" id="KW-1185">Reference proteome</keyword>
<dbReference type="PANTHER" id="PTHR11465">
    <property type="entry name" value="CATALASE"/>
    <property type="match status" value="1"/>
</dbReference>
<reference evidence="2 3" key="1">
    <citation type="journal article" date="2015" name="Environ. Microbiol.">
        <title>Metagenome sequence of Elaphomyces granulatus from sporocarp tissue reveals Ascomycota ectomycorrhizal fingerprints of genome expansion and a Proteobacteria-rich microbiome.</title>
        <authorList>
            <person name="Quandt C.A."/>
            <person name="Kohler A."/>
            <person name="Hesse C.N."/>
            <person name="Sharpton T.J."/>
            <person name="Martin F."/>
            <person name="Spatafora J.W."/>
        </authorList>
    </citation>
    <scope>NUCLEOTIDE SEQUENCE [LARGE SCALE GENOMIC DNA]</scope>
    <source>
        <strain evidence="2 3">OSC145934</strain>
    </source>
</reference>